<evidence type="ECO:0000313" key="1">
    <source>
        <dbReference type="EMBL" id="PRY18065.1"/>
    </source>
</evidence>
<dbReference type="AlphaFoldDB" id="A0A2T0RA74"/>
<sequence>MQDPAGDGASAGEYAYGQSTVLGDYTVSVDGVTLRGDVVVADLTVTYAGPGAGDAYEDLHSYLYDADGYSHDATDCDEPLSPDAADLPDLAHGRSESFQVCFTGVDDATGAWVEVDNDLTGDHAGWTDEVTLAGASRTDV</sequence>
<evidence type="ECO:0008006" key="3">
    <source>
        <dbReference type="Google" id="ProtNLM"/>
    </source>
</evidence>
<keyword evidence="2" id="KW-1185">Reference proteome</keyword>
<reference evidence="1 2" key="1">
    <citation type="submission" date="2018-03" db="EMBL/GenBank/DDBJ databases">
        <title>Genomic Encyclopedia of Archaeal and Bacterial Type Strains, Phase II (KMG-II): from individual species to whole genera.</title>
        <authorList>
            <person name="Goeker M."/>
        </authorList>
    </citation>
    <scope>NUCLEOTIDE SEQUENCE [LARGE SCALE GENOMIC DNA]</scope>
    <source>
        <strain evidence="1 2">DSM 19711</strain>
    </source>
</reference>
<name>A0A2T0RA74_9ACTN</name>
<accession>A0A2T0RA74</accession>
<evidence type="ECO:0000313" key="2">
    <source>
        <dbReference type="Proteomes" id="UP000238083"/>
    </source>
</evidence>
<proteinExistence type="predicted"/>
<comment type="caution">
    <text evidence="1">The sequence shown here is derived from an EMBL/GenBank/DDBJ whole genome shotgun (WGS) entry which is preliminary data.</text>
</comment>
<gene>
    <name evidence="1" type="ORF">CLV37_101309</name>
</gene>
<protein>
    <recommendedName>
        <fullName evidence="3">DUF4352 domain-containing protein</fullName>
    </recommendedName>
</protein>
<dbReference type="Proteomes" id="UP000238083">
    <property type="component" value="Unassembled WGS sequence"/>
</dbReference>
<dbReference type="RefSeq" id="WP_106206282.1">
    <property type="nucleotide sequence ID" value="NZ_PVZF01000001.1"/>
</dbReference>
<organism evidence="1 2">
    <name type="scientific">Kineococcus rhizosphaerae</name>
    <dbReference type="NCBI Taxonomy" id="559628"/>
    <lineage>
        <taxon>Bacteria</taxon>
        <taxon>Bacillati</taxon>
        <taxon>Actinomycetota</taxon>
        <taxon>Actinomycetes</taxon>
        <taxon>Kineosporiales</taxon>
        <taxon>Kineosporiaceae</taxon>
        <taxon>Kineococcus</taxon>
    </lineage>
</organism>
<dbReference type="EMBL" id="PVZF01000001">
    <property type="protein sequence ID" value="PRY18065.1"/>
    <property type="molecule type" value="Genomic_DNA"/>
</dbReference>